<keyword evidence="4" id="KW-1185">Reference proteome</keyword>
<evidence type="ECO:0000256" key="1">
    <source>
        <dbReference type="ARBA" id="ARBA00023002"/>
    </source>
</evidence>
<dbReference type="SUPFAM" id="SSF51197">
    <property type="entry name" value="Clavaminate synthase-like"/>
    <property type="match status" value="1"/>
</dbReference>
<dbReference type="InterPro" id="IPR042098">
    <property type="entry name" value="TauD-like_sf"/>
</dbReference>
<name>A0A9W9KRX1_9EURO</name>
<accession>A0A9W9KRX1</accession>
<dbReference type="PANTHER" id="PTHR10696">
    <property type="entry name" value="GAMMA-BUTYROBETAINE HYDROXYLASE-RELATED"/>
    <property type="match status" value="1"/>
</dbReference>
<dbReference type="Pfam" id="PF02668">
    <property type="entry name" value="TauD"/>
    <property type="match status" value="1"/>
</dbReference>
<dbReference type="GO" id="GO:0016491">
    <property type="term" value="F:oxidoreductase activity"/>
    <property type="evidence" value="ECO:0007669"/>
    <property type="project" value="UniProtKB-KW"/>
</dbReference>
<dbReference type="Proteomes" id="UP001149165">
    <property type="component" value="Unassembled WGS sequence"/>
</dbReference>
<dbReference type="InterPro" id="IPR050411">
    <property type="entry name" value="AlphaKG_dependent_hydroxylases"/>
</dbReference>
<organism evidence="3 4">
    <name type="scientific">Penicillium angulare</name>
    <dbReference type="NCBI Taxonomy" id="116970"/>
    <lineage>
        <taxon>Eukaryota</taxon>
        <taxon>Fungi</taxon>
        <taxon>Dikarya</taxon>
        <taxon>Ascomycota</taxon>
        <taxon>Pezizomycotina</taxon>
        <taxon>Eurotiomycetes</taxon>
        <taxon>Eurotiomycetidae</taxon>
        <taxon>Eurotiales</taxon>
        <taxon>Aspergillaceae</taxon>
        <taxon>Penicillium</taxon>
    </lineage>
</organism>
<feature type="domain" description="TauD/TfdA-like" evidence="2">
    <location>
        <begin position="94"/>
        <end position="360"/>
    </location>
</feature>
<dbReference type="InterPro" id="IPR003819">
    <property type="entry name" value="TauD/TfdA-like"/>
</dbReference>
<dbReference type="Gene3D" id="3.60.130.10">
    <property type="entry name" value="Clavaminate synthase-like"/>
    <property type="match status" value="1"/>
</dbReference>
<gene>
    <name evidence="3" type="ORF">N7456_000092</name>
</gene>
<keyword evidence="1" id="KW-0560">Oxidoreductase</keyword>
<dbReference type="PANTHER" id="PTHR10696:SF54">
    <property type="entry name" value="FAMILY OXIDOREDUCTASE, PUTATIVE (AFU_ORTHOLOGUE AFUA_4G13850)-RELATED"/>
    <property type="match status" value="1"/>
</dbReference>
<proteinExistence type="predicted"/>
<evidence type="ECO:0000259" key="2">
    <source>
        <dbReference type="Pfam" id="PF02668"/>
    </source>
</evidence>
<sequence length="405" mass="45796">MSATQTVTCTSTSAPDIGYMPDYEKYLARSKRRQETEKLDQSLPKDFPTHLTGDLVWDSENIVGRYDWNYILTPENIEEINSALHHFKSLNEPMGKISPNTFPLPKLHTVLRTISNEVHNGFGFKVVRGLPVDNYTREENVIIYTGLSSHVAPIRGRQDNKWQGKPADVIVAHVKDLSHSCNSKDIPGPVVTADKQVFHTDAGDIITLFCLNEGASGGESYLASTSHVYNVLAAERPDLIKTLSEPWPFDDFAPTGDAYKLRPLLYFQPATEEHPNRLSIQYSRRNLTGYMDCKRSRNIPQLTEAQAEALDAVHFTAEKYAISLNFHKGDIQFANNLSIMHARAAFTDSAEKKRHLLRLWLRDPEFEWIKAPELKERFDRVYAGVTVESSVYPLEATIRSSNVAT</sequence>
<dbReference type="OrthoDB" id="272271at2759"/>
<dbReference type="EMBL" id="JAPQKH010000001">
    <property type="protein sequence ID" value="KAJ5115744.1"/>
    <property type="molecule type" value="Genomic_DNA"/>
</dbReference>
<reference evidence="3" key="2">
    <citation type="journal article" date="2023" name="IMA Fungus">
        <title>Comparative genomic study of the Penicillium genus elucidates a diverse pangenome and 15 lateral gene transfer events.</title>
        <authorList>
            <person name="Petersen C."/>
            <person name="Sorensen T."/>
            <person name="Nielsen M.R."/>
            <person name="Sondergaard T.E."/>
            <person name="Sorensen J.L."/>
            <person name="Fitzpatrick D.A."/>
            <person name="Frisvad J.C."/>
            <person name="Nielsen K.L."/>
        </authorList>
    </citation>
    <scope>NUCLEOTIDE SEQUENCE</scope>
    <source>
        <strain evidence="3">IBT 30069</strain>
    </source>
</reference>
<evidence type="ECO:0000313" key="4">
    <source>
        <dbReference type="Proteomes" id="UP001149165"/>
    </source>
</evidence>
<reference evidence="3" key="1">
    <citation type="submission" date="2022-11" db="EMBL/GenBank/DDBJ databases">
        <authorList>
            <person name="Petersen C."/>
        </authorList>
    </citation>
    <scope>NUCLEOTIDE SEQUENCE</scope>
    <source>
        <strain evidence="3">IBT 30069</strain>
    </source>
</reference>
<dbReference type="FunFam" id="3.60.130.10:FF:000011">
    <property type="entry name" value="Taurine catabolism dioxygenase TauD"/>
    <property type="match status" value="1"/>
</dbReference>
<comment type="caution">
    <text evidence="3">The sequence shown here is derived from an EMBL/GenBank/DDBJ whole genome shotgun (WGS) entry which is preliminary data.</text>
</comment>
<evidence type="ECO:0000313" key="3">
    <source>
        <dbReference type="EMBL" id="KAJ5115744.1"/>
    </source>
</evidence>
<protein>
    <recommendedName>
        <fullName evidence="2">TauD/TfdA-like domain-containing protein</fullName>
    </recommendedName>
</protein>
<dbReference type="AlphaFoldDB" id="A0A9W9KRX1"/>